<dbReference type="PANTHER" id="PTHR11439:SF440">
    <property type="entry name" value="INTEGRASE CATALYTIC DOMAIN-CONTAINING PROTEIN"/>
    <property type="match status" value="1"/>
</dbReference>
<gene>
    <name evidence="1" type="ORF">PM001_LOCUS10320</name>
</gene>
<evidence type="ECO:0000313" key="2">
    <source>
        <dbReference type="Proteomes" id="UP001162060"/>
    </source>
</evidence>
<protein>
    <recommendedName>
        <fullName evidence="3">Reverse transcriptase Ty1/copia-type domain-containing protein</fullName>
    </recommendedName>
</protein>
<accession>A0AAV1TVF5</accession>
<dbReference type="AlphaFoldDB" id="A0AAV1TVF5"/>
<dbReference type="PANTHER" id="PTHR11439">
    <property type="entry name" value="GAG-POL-RELATED RETROTRANSPOSON"/>
    <property type="match status" value="1"/>
</dbReference>
<dbReference type="Proteomes" id="UP001162060">
    <property type="component" value="Unassembled WGS sequence"/>
</dbReference>
<evidence type="ECO:0000313" key="1">
    <source>
        <dbReference type="EMBL" id="CAK7925170.1"/>
    </source>
</evidence>
<comment type="caution">
    <text evidence="1">The sequence shown here is derived from an EMBL/GenBank/DDBJ whole genome shotgun (WGS) entry which is preliminary data.</text>
</comment>
<dbReference type="EMBL" id="CAKLBY020000086">
    <property type="protein sequence ID" value="CAK7925170.1"/>
    <property type="molecule type" value="Genomic_DNA"/>
</dbReference>
<reference evidence="1" key="1">
    <citation type="submission" date="2024-01" db="EMBL/GenBank/DDBJ databases">
        <authorList>
            <person name="Webb A."/>
        </authorList>
    </citation>
    <scope>NUCLEOTIDE SEQUENCE</scope>
    <source>
        <strain evidence="1">Pm1</strain>
    </source>
</reference>
<name>A0AAV1TVF5_9STRA</name>
<organism evidence="1 2">
    <name type="scientific">Peronospora matthiolae</name>
    <dbReference type="NCBI Taxonomy" id="2874970"/>
    <lineage>
        <taxon>Eukaryota</taxon>
        <taxon>Sar</taxon>
        <taxon>Stramenopiles</taxon>
        <taxon>Oomycota</taxon>
        <taxon>Peronosporomycetes</taxon>
        <taxon>Peronosporales</taxon>
        <taxon>Peronosporaceae</taxon>
        <taxon>Peronospora</taxon>
    </lineage>
</organism>
<evidence type="ECO:0008006" key="3">
    <source>
        <dbReference type="Google" id="ProtNLM"/>
    </source>
</evidence>
<sequence length="138" mass="15092">MRVEFGSDGAYRIDQKEAIKELLRAHGMSDANSKKTTIGDECYEVVNGDTALLEKTSAGGGATNNAFQSLVGSLLWVARCSRPDIAFAVHKATRQTHAPRLLDWKLAKRVARYLKGTATLKLEMAPAQTSRDTLQLEA</sequence>
<proteinExistence type="predicted"/>